<name>A0A5D3DE52_CUCMM</name>
<feature type="domain" description="Tf2-1-like SH3-like" evidence="2">
    <location>
        <begin position="155"/>
        <end position="219"/>
    </location>
</feature>
<reference evidence="3 4" key="1">
    <citation type="submission" date="2019-08" db="EMBL/GenBank/DDBJ databases">
        <title>Draft genome sequences of two oriental melons (Cucumis melo L. var makuwa).</title>
        <authorList>
            <person name="Kwon S.-Y."/>
        </authorList>
    </citation>
    <scope>NUCLEOTIDE SEQUENCE [LARGE SCALE GENOMIC DNA]</scope>
    <source>
        <strain evidence="4">cv. Chang Bougi</strain>
        <tissue evidence="3">Leaf</tissue>
    </source>
</reference>
<evidence type="ECO:0000259" key="1">
    <source>
        <dbReference type="Pfam" id="PF17921"/>
    </source>
</evidence>
<dbReference type="PANTHER" id="PTHR46148:SF60">
    <property type="entry name" value="CHROMO DOMAIN-CONTAINING PROTEIN"/>
    <property type="match status" value="1"/>
</dbReference>
<sequence length="232" mass="26974">MRRLVKAGQGEEFSISSNDGLMFERRLCVPADSAVKIELLTEAHSSPFSMYIASTKMYQDLKRVYWWQNMKREVADFVSRCLVCQHVKALRLRPAGSWDFHLRLMEFAYNNSYQATIGMTPLRLCMVSIVDLLFVGLRQKSNVHERRKDLKFDVGDMIFLKVAPMKGVLRFEKKGKLSPRFVWPFEILKQICPVAYRLALPSSFSTIHDVFHVSMLRKYMADPTHVVDFEPL</sequence>
<evidence type="ECO:0000313" key="4">
    <source>
        <dbReference type="Proteomes" id="UP000321947"/>
    </source>
</evidence>
<feature type="domain" description="Integrase zinc-binding" evidence="1">
    <location>
        <begin position="35"/>
        <end position="89"/>
    </location>
</feature>
<proteinExistence type="predicted"/>
<dbReference type="Pfam" id="PF17921">
    <property type="entry name" value="Integrase_H2C2"/>
    <property type="match status" value="1"/>
</dbReference>
<dbReference type="Gene3D" id="1.10.340.70">
    <property type="match status" value="1"/>
</dbReference>
<dbReference type="InterPro" id="IPR056924">
    <property type="entry name" value="SH3_Tf2-1"/>
</dbReference>
<dbReference type="InterPro" id="IPR041588">
    <property type="entry name" value="Integrase_H2C2"/>
</dbReference>
<accession>A0A5D3DE52</accession>
<protein>
    <submittedName>
        <fullName evidence="3">Putative Retrotransposon protein</fullName>
    </submittedName>
</protein>
<comment type="caution">
    <text evidence="3">The sequence shown here is derived from an EMBL/GenBank/DDBJ whole genome shotgun (WGS) entry which is preliminary data.</text>
</comment>
<dbReference type="AlphaFoldDB" id="A0A5D3DE52"/>
<organism evidence="3 4">
    <name type="scientific">Cucumis melo var. makuwa</name>
    <name type="common">Oriental melon</name>
    <dbReference type="NCBI Taxonomy" id="1194695"/>
    <lineage>
        <taxon>Eukaryota</taxon>
        <taxon>Viridiplantae</taxon>
        <taxon>Streptophyta</taxon>
        <taxon>Embryophyta</taxon>
        <taxon>Tracheophyta</taxon>
        <taxon>Spermatophyta</taxon>
        <taxon>Magnoliopsida</taxon>
        <taxon>eudicotyledons</taxon>
        <taxon>Gunneridae</taxon>
        <taxon>Pentapetalae</taxon>
        <taxon>rosids</taxon>
        <taxon>fabids</taxon>
        <taxon>Cucurbitales</taxon>
        <taxon>Cucurbitaceae</taxon>
        <taxon>Benincaseae</taxon>
        <taxon>Cucumis</taxon>
    </lineage>
</organism>
<evidence type="ECO:0000313" key="3">
    <source>
        <dbReference type="EMBL" id="TYK21866.1"/>
    </source>
</evidence>
<gene>
    <name evidence="3" type="ORF">E5676_scaffold836G00220</name>
</gene>
<evidence type="ECO:0000259" key="2">
    <source>
        <dbReference type="Pfam" id="PF24626"/>
    </source>
</evidence>
<dbReference type="EMBL" id="SSTD01005506">
    <property type="protein sequence ID" value="TYK21866.1"/>
    <property type="molecule type" value="Genomic_DNA"/>
</dbReference>
<dbReference type="PANTHER" id="PTHR46148">
    <property type="entry name" value="CHROMO DOMAIN-CONTAINING PROTEIN"/>
    <property type="match status" value="1"/>
</dbReference>
<dbReference type="Pfam" id="PF24626">
    <property type="entry name" value="SH3_Tf2-1"/>
    <property type="match status" value="1"/>
</dbReference>
<dbReference type="Proteomes" id="UP000321947">
    <property type="component" value="Unassembled WGS sequence"/>
</dbReference>